<dbReference type="Proteomes" id="UP000886998">
    <property type="component" value="Unassembled WGS sequence"/>
</dbReference>
<evidence type="ECO:0000313" key="1">
    <source>
        <dbReference type="EMBL" id="GFY57768.1"/>
    </source>
</evidence>
<keyword evidence="2" id="KW-1185">Reference proteome</keyword>
<dbReference type="AlphaFoldDB" id="A0A8X7C8J7"/>
<sequence length="116" mass="12816">MPSPLNCIHRESTCVAKTRKAQPIVGGKTLKNDSWRWSVFQGVGKRWDDRPRRPFPVPTLPKTLMWLIFAAAGTLCLPLSPGFSPELHQLMLFVPVSSGPGSPVCVIPLTKKARVL</sequence>
<accession>A0A8X7C8J7</accession>
<evidence type="ECO:0000313" key="2">
    <source>
        <dbReference type="Proteomes" id="UP000886998"/>
    </source>
</evidence>
<dbReference type="EMBL" id="BMAV01011721">
    <property type="protein sequence ID" value="GFY57768.1"/>
    <property type="molecule type" value="Genomic_DNA"/>
</dbReference>
<gene>
    <name evidence="1" type="ORF">TNIN_9481</name>
</gene>
<comment type="caution">
    <text evidence="1">The sequence shown here is derived from an EMBL/GenBank/DDBJ whole genome shotgun (WGS) entry which is preliminary data.</text>
</comment>
<reference evidence="1" key="1">
    <citation type="submission" date="2020-08" db="EMBL/GenBank/DDBJ databases">
        <title>Multicomponent nature underlies the extraordinary mechanical properties of spider dragline silk.</title>
        <authorList>
            <person name="Kono N."/>
            <person name="Nakamura H."/>
            <person name="Mori M."/>
            <person name="Yoshida Y."/>
            <person name="Ohtoshi R."/>
            <person name="Malay A.D."/>
            <person name="Moran D.A.P."/>
            <person name="Tomita M."/>
            <person name="Numata K."/>
            <person name="Arakawa K."/>
        </authorList>
    </citation>
    <scope>NUCLEOTIDE SEQUENCE</scope>
</reference>
<proteinExistence type="predicted"/>
<protein>
    <submittedName>
        <fullName evidence="1">Uncharacterized protein</fullName>
    </submittedName>
</protein>
<name>A0A8X7C8J7_9ARAC</name>
<organism evidence="1 2">
    <name type="scientific">Trichonephila inaurata madagascariensis</name>
    <dbReference type="NCBI Taxonomy" id="2747483"/>
    <lineage>
        <taxon>Eukaryota</taxon>
        <taxon>Metazoa</taxon>
        <taxon>Ecdysozoa</taxon>
        <taxon>Arthropoda</taxon>
        <taxon>Chelicerata</taxon>
        <taxon>Arachnida</taxon>
        <taxon>Araneae</taxon>
        <taxon>Araneomorphae</taxon>
        <taxon>Entelegynae</taxon>
        <taxon>Araneoidea</taxon>
        <taxon>Nephilidae</taxon>
        <taxon>Trichonephila</taxon>
        <taxon>Trichonephila inaurata</taxon>
    </lineage>
</organism>